<keyword evidence="4" id="KW-1003">Cell membrane</keyword>
<accession>A0A7S2KXA5</accession>
<evidence type="ECO:0000256" key="9">
    <source>
        <dbReference type="ARBA" id="ARBA00023065"/>
    </source>
</evidence>
<evidence type="ECO:0000256" key="13">
    <source>
        <dbReference type="SAM" id="Phobius"/>
    </source>
</evidence>
<feature type="transmembrane region" description="Helical" evidence="13">
    <location>
        <begin position="251"/>
        <end position="270"/>
    </location>
</feature>
<feature type="transmembrane region" description="Helical" evidence="13">
    <location>
        <begin position="88"/>
        <end position="111"/>
    </location>
</feature>
<evidence type="ECO:0000256" key="4">
    <source>
        <dbReference type="ARBA" id="ARBA00022475"/>
    </source>
</evidence>
<dbReference type="GO" id="GO:0005886">
    <property type="term" value="C:plasma membrane"/>
    <property type="evidence" value="ECO:0007669"/>
    <property type="project" value="UniProtKB-SubCell"/>
</dbReference>
<keyword evidence="8" id="KW-0915">Sodium</keyword>
<gene>
    <name evidence="14" type="ORF">SMAR0320_LOCUS5847</name>
</gene>
<comment type="subcellular location">
    <subcellularLocation>
        <location evidence="1">Cell membrane</location>
        <topology evidence="1">Multi-pass membrane protein</topology>
    </subcellularLocation>
</comment>
<evidence type="ECO:0000256" key="1">
    <source>
        <dbReference type="ARBA" id="ARBA00004651"/>
    </source>
</evidence>
<evidence type="ECO:0000256" key="10">
    <source>
        <dbReference type="ARBA" id="ARBA00023136"/>
    </source>
</evidence>
<keyword evidence="5 13" id="KW-0812">Transmembrane</keyword>
<dbReference type="InterPro" id="IPR050277">
    <property type="entry name" value="Sodium:Solute_Symporter"/>
</dbReference>
<dbReference type="InterPro" id="IPR038377">
    <property type="entry name" value="Na/Glc_symporter_sf"/>
</dbReference>
<reference evidence="14" key="1">
    <citation type="submission" date="2021-01" db="EMBL/GenBank/DDBJ databases">
        <authorList>
            <person name="Corre E."/>
            <person name="Pelletier E."/>
            <person name="Niang G."/>
            <person name="Scheremetjew M."/>
            <person name="Finn R."/>
            <person name="Kale V."/>
            <person name="Holt S."/>
            <person name="Cochrane G."/>
            <person name="Meng A."/>
            <person name="Brown T."/>
            <person name="Cohen L."/>
        </authorList>
    </citation>
    <scope>NUCLEOTIDE SEQUENCE</scope>
    <source>
        <strain evidence="14">SM1012Den-03</strain>
    </source>
</reference>
<keyword evidence="3" id="KW-0813">Transport</keyword>
<keyword evidence="11" id="KW-0739">Sodium transport</keyword>
<feature type="transmembrane region" description="Helical" evidence="13">
    <location>
        <begin position="347"/>
        <end position="371"/>
    </location>
</feature>
<feature type="transmembrane region" description="Helical" evidence="13">
    <location>
        <begin position="63"/>
        <end position="82"/>
    </location>
</feature>
<dbReference type="InterPro" id="IPR001734">
    <property type="entry name" value="Na/solute_symporter"/>
</dbReference>
<dbReference type="AlphaFoldDB" id="A0A7S2KXA5"/>
<dbReference type="GO" id="GO:0015293">
    <property type="term" value="F:symporter activity"/>
    <property type="evidence" value="ECO:0007669"/>
    <property type="project" value="UniProtKB-KW"/>
</dbReference>
<protein>
    <recommendedName>
        <fullName evidence="15">Sodium/pantothenate symporter</fullName>
    </recommendedName>
</protein>
<feature type="transmembrane region" description="Helical" evidence="13">
    <location>
        <begin position="418"/>
        <end position="441"/>
    </location>
</feature>
<evidence type="ECO:0000256" key="6">
    <source>
        <dbReference type="ARBA" id="ARBA00022847"/>
    </source>
</evidence>
<keyword evidence="6" id="KW-0769">Symport</keyword>
<evidence type="ECO:0000256" key="2">
    <source>
        <dbReference type="ARBA" id="ARBA00006434"/>
    </source>
</evidence>
<name>A0A7S2KXA5_9STRA</name>
<evidence type="ECO:0000313" key="14">
    <source>
        <dbReference type="EMBL" id="CAD9587856.1"/>
    </source>
</evidence>
<feature type="transmembrane region" description="Helical" evidence="13">
    <location>
        <begin position="578"/>
        <end position="596"/>
    </location>
</feature>
<evidence type="ECO:0008006" key="15">
    <source>
        <dbReference type="Google" id="ProtNLM"/>
    </source>
</evidence>
<feature type="transmembrane region" description="Helical" evidence="13">
    <location>
        <begin position="14"/>
        <end position="34"/>
    </location>
</feature>
<dbReference type="PANTHER" id="PTHR48086">
    <property type="entry name" value="SODIUM/PROLINE SYMPORTER-RELATED"/>
    <property type="match status" value="1"/>
</dbReference>
<feature type="transmembrane region" description="Helical" evidence="13">
    <location>
        <begin position="448"/>
        <end position="469"/>
    </location>
</feature>
<evidence type="ECO:0000256" key="12">
    <source>
        <dbReference type="RuleBase" id="RU362091"/>
    </source>
</evidence>
<feature type="transmembrane region" description="Helical" evidence="13">
    <location>
        <begin position="282"/>
        <end position="303"/>
    </location>
</feature>
<feature type="transmembrane region" description="Helical" evidence="13">
    <location>
        <begin position="481"/>
        <end position="498"/>
    </location>
</feature>
<evidence type="ECO:0000256" key="11">
    <source>
        <dbReference type="ARBA" id="ARBA00023201"/>
    </source>
</evidence>
<comment type="similarity">
    <text evidence="2 12">Belongs to the sodium:solute symporter (SSF) (TC 2.A.21) family.</text>
</comment>
<keyword evidence="10 13" id="KW-0472">Membrane</keyword>
<feature type="transmembrane region" description="Helical" evidence="13">
    <location>
        <begin position="208"/>
        <end position="231"/>
    </location>
</feature>
<feature type="transmembrane region" description="Helical" evidence="13">
    <location>
        <begin position="392"/>
        <end position="412"/>
    </location>
</feature>
<proteinExistence type="inferred from homology"/>
<dbReference type="Gene3D" id="1.20.1730.10">
    <property type="entry name" value="Sodium/glucose cotransporter"/>
    <property type="match status" value="1"/>
</dbReference>
<evidence type="ECO:0000256" key="3">
    <source>
        <dbReference type="ARBA" id="ARBA00022448"/>
    </source>
</evidence>
<organism evidence="14">
    <name type="scientific">Skeletonema marinoi</name>
    <dbReference type="NCBI Taxonomy" id="267567"/>
    <lineage>
        <taxon>Eukaryota</taxon>
        <taxon>Sar</taxon>
        <taxon>Stramenopiles</taxon>
        <taxon>Ochrophyta</taxon>
        <taxon>Bacillariophyta</taxon>
        <taxon>Coscinodiscophyceae</taxon>
        <taxon>Thalassiosirophycidae</taxon>
        <taxon>Thalassiosirales</taxon>
        <taxon>Skeletonemataceae</taxon>
        <taxon>Skeletonema</taxon>
        <taxon>Skeletonema marinoi-dohrnii complex</taxon>
    </lineage>
</organism>
<feature type="transmembrane region" description="Helical" evidence="13">
    <location>
        <begin position="177"/>
        <end position="201"/>
    </location>
</feature>
<keyword evidence="7 13" id="KW-1133">Transmembrane helix</keyword>
<sequence length="761" mass="84619">MFDAEGRLEQQRNVGLMVAVPIFLLINALFAYVGGRMMSKLEHKSSEDVLTAHYLGGRSFGPIVSMGTMFASVFSGFAVIGVPDSSYTGGWITFIWVVSSQFITTVYSGIAPRLRKASIVRNHQSPADFVTDMFQSQFLRYTVIISQFISQFIWMTSNVLSIKMAFNGAFKLPTDSPWLAVGVVSLIVVSEWVGGLSAVALTDTVQGAIMILGSIAVACVIKVHYGGWTALDPETFYRPEFYQTPSRQQQWYWWQIAFLSGSMVFYPIFLQRIYAARDLKSIKAAGWALFIGPWLAMFCGVFVGTMGVQMIGDACQSSSNPAECRNPASPFTTILGILMSIGGFPEAAAIIFYCSALAAIMSTVDSVLISMSQIVTSDILYPLRPKSTPRQIAWMGRAVSVVIAALTLVLALSWKGSIILLFELGLPISMQTVPAFIFGLYSKHRIHPWSIAIPAATMMVATVIMLALWKDMTIHPGVFTFLLNILATIVFEVSRLVWTGKWREMWTAVRAQSKEEEEVTKMMTTAADEEEEDLSSQDPFPDRPQWDKPKVKRFGETSLSPKLLDEMMKGVNEPIRDYSYMMFVILAFTITTPIVAELRPSIMDGVFVELPPVVRGLPAWFFKAMIITFIINFVNIPVIVSIPDEFPYNEEELLRSGIDADAVELEPDEKGGRTGYDEPNQKAIVRRQSIREETRRIKKANADAKKAFEEARANHLSATEAATNLTLLVKSPSKRNSVVEKDVDGFDENLVVKVEKEGESV</sequence>
<dbReference type="PROSITE" id="PS50283">
    <property type="entry name" value="NA_SOLUT_SYMP_3"/>
    <property type="match status" value="1"/>
</dbReference>
<dbReference type="EMBL" id="HBGZ01008225">
    <property type="protein sequence ID" value="CAD9587856.1"/>
    <property type="molecule type" value="Transcribed_RNA"/>
</dbReference>
<evidence type="ECO:0000256" key="5">
    <source>
        <dbReference type="ARBA" id="ARBA00022692"/>
    </source>
</evidence>
<feature type="transmembrane region" description="Helical" evidence="13">
    <location>
        <begin position="138"/>
        <end position="157"/>
    </location>
</feature>
<dbReference type="GO" id="GO:0006814">
    <property type="term" value="P:sodium ion transport"/>
    <property type="evidence" value="ECO:0007669"/>
    <property type="project" value="UniProtKB-KW"/>
</dbReference>
<feature type="transmembrane region" description="Helical" evidence="13">
    <location>
        <begin position="620"/>
        <end position="640"/>
    </location>
</feature>
<dbReference type="CDD" id="cd10322">
    <property type="entry name" value="SLC5sbd"/>
    <property type="match status" value="1"/>
</dbReference>
<dbReference type="PANTHER" id="PTHR48086:SF3">
    <property type="entry name" value="SODIUM_PROLINE SYMPORTER"/>
    <property type="match status" value="1"/>
</dbReference>
<evidence type="ECO:0000256" key="8">
    <source>
        <dbReference type="ARBA" id="ARBA00023053"/>
    </source>
</evidence>
<evidence type="ECO:0000256" key="7">
    <source>
        <dbReference type="ARBA" id="ARBA00022989"/>
    </source>
</evidence>
<dbReference type="Pfam" id="PF00474">
    <property type="entry name" value="SSF"/>
    <property type="match status" value="1"/>
</dbReference>
<keyword evidence="9" id="KW-0406">Ion transport</keyword>